<keyword evidence="3" id="KW-1185">Reference proteome</keyword>
<dbReference type="Proteomes" id="UP000637239">
    <property type="component" value="Chromosome 3"/>
</dbReference>
<evidence type="ECO:0000256" key="1">
    <source>
        <dbReference type="SAM" id="MobiDB-lite"/>
    </source>
</evidence>
<dbReference type="RefSeq" id="XP_043135356.1">
    <property type="nucleotide sequence ID" value="XM_043277481.1"/>
</dbReference>
<dbReference type="GO" id="GO:0005743">
    <property type="term" value="C:mitochondrial inner membrane"/>
    <property type="evidence" value="ECO:0007669"/>
    <property type="project" value="TreeGrafter"/>
</dbReference>
<dbReference type="GeneID" id="66981193"/>
<feature type="region of interest" description="Disordered" evidence="1">
    <location>
        <begin position="1"/>
        <end position="24"/>
    </location>
</feature>
<feature type="compositionally biased region" description="Basic and acidic residues" evidence="1">
    <location>
        <begin position="15"/>
        <end position="24"/>
    </location>
</feature>
<evidence type="ECO:0000313" key="2">
    <source>
        <dbReference type="EMBL" id="BCR86834.1"/>
    </source>
</evidence>
<dbReference type="PANTHER" id="PTHR28106:SF1">
    <property type="entry name" value="MITOCHONDRIAL ATPASE COMPLEX SUBUNIT ATP10"/>
    <property type="match status" value="1"/>
</dbReference>
<accession>A0A7R7VLM4</accession>
<gene>
    <name evidence="2" type="primary">ATP10</name>
    <name evidence="2" type="ORF">ACHE_30821A</name>
</gene>
<dbReference type="AlphaFoldDB" id="A0A7R7VLM4"/>
<reference evidence="2" key="2">
    <citation type="submission" date="2021-02" db="EMBL/GenBank/DDBJ databases">
        <title>Aspergillus chevalieri M1 genome sequence.</title>
        <authorList>
            <person name="Kadooka C."/>
            <person name="Mori K."/>
            <person name="Futagami T."/>
        </authorList>
    </citation>
    <scope>NUCLEOTIDE SEQUENCE</scope>
    <source>
        <strain evidence="2">M1</strain>
    </source>
</reference>
<dbReference type="InterPro" id="IPR007849">
    <property type="entry name" value="ATP10"/>
</dbReference>
<dbReference type="Pfam" id="PF05176">
    <property type="entry name" value="ATP-synt_10"/>
    <property type="match status" value="1"/>
</dbReference>
<dbReference type="EMBL" id="AP024418">
    <property type="protein sequence ID" value="BCR86834.1"/>
    <property type="molecule type" value="Genomic_DNA"/>
</dbReference>
<organism evidence="2 3">
    <name type="scientific">Aspergillus chevalieri</name>
    <name type="common">Eurotium chevalieri</name>
    <dbReference type="NCBI Taxonomy" id="182096"/>
    <lineage>
        <taxon>Eukaryota</taxon>
        <taxon>Fungi</taxon>
        <taxon>Dikarya</taxon>
        <taxon>Ascomycota</taxon>
        <taxon>Pezizomycotina</taxon>
        <taxon>Eurotiomycetes</taxon>
        <taxon>Eurotiomycetidae</taxon>
        <taxon>Eurotiales</taxon>
        <taxon>Aspergillaceae</taxon>
        <taxon>Aspergillus</taxon>
        <taxon>Aspergillus subgen. Aspergillus</taxon>
    </lineage>
</organism>
<name>A0A7R7VLM4_ASPCH</name>
<dbReference type="PANTHER" id="PTHR28106">
    <property type="entry name" value="MITOCHONDRIAL ATPASE COMPLEX SUBUNIT ATP10"/>
    <property type="match status" value="1"/>
</dbReference>
<reference evidence="2" key="1">
    <citation type="submission" date="2021-01" db="EMBL/GenBank/DDBJ databases">
        <authorList>
            <consortium name="Aspergillus chevalieri M1 genome sequencing consortium"/>
            <person name="Kazuki M."/>
            <person name="Futagami T."/>
        </authorList>
    </citation>
    <scope>NUCLEOTIDE SEQUENCE</scope>
    <source>
        <strain evidence="2">M1</strain>
    </source>
</reference>
<feature type="region of interest" description="Disordered" evidence="1">
    <location>
        <begin position="92"/>
        <end position="159"/>
    </location>
</feature>
<dbReference type="GO" id="GO:0033615">
    <property type="term" value="P:mitochondrial proton-transporting ATP synthase complex assembly"/>
    <property type="evidence" value="ECO:0007669"/>
    <property type="project" value="TreeGrafter"/>
</dbReference>
<evidence type="ECO:0000313" key="3">
    <source>
        <dbReference type="Proteomes" id="UP000637239"/>
    </source>
</evidence>
<dbReference type="KEGG" id="ache:ACHE_30821A"/>
<feature type="compositionally biased region" description="Polar residues" evidence="1">
    <location>
        <begin position="94"/>
        <end position="129"/>
    </location>
</feature>
<proteinExistence type="predicted"/>
<protein>
    <submittedName>
        <fullName evidence="2">Mitochondrial ATPase complex subunit Atp10</fullName>
    </submittedName>
</protein>
<sequence length="404" mass="46226">MYHSKGRGKPWNGAKSRDHADREGDNVVVENITEGPAGKSSITPVNMWKRSLSLSRLSGCSPLQGSRCLSCQFRNPAAAALLRSRLSLRYYSSPSQNNSNESTPSKPSDRVQFNQNPSPSQPTKPNEQDYTPRALDRPIGSVIPPQEGQNTGLDERTLRQRRDDFVSYDRHIERRKELTKQVAKPYFREWTNMRYHEGKTFLSNLRLFKRDKALYFPNMFGITLASPKQPQNTTSLFRGRISIVNVFSSVWAETQVATFTSEKHNPGLYEILNGVKGGVEVAQKVDINLEENRLKAWLVRMFMWQMRGKFAKEQHERYFLVRKGVTDGIKESIGMMNSKVGYVYLLDENCRIRWAGSGPAQRPEIDALNNGVKRLLEERRISKESNMPTETWRAAEKAKPRVIV</sequence>